<organism evidence="8 9">
    <name type="scientific">Sinanodonta woodiana</name>
    <name type="common">Chinese pond mussel</name>
    <name type="synonym">Anodonta woodiana</name>
    <dbReference type="NCBI Taxonomy" id="1069815"/>
    <lineage>
        <taxon>Eukaryota</taxon>
        <taxon>Metazoa</taxon>
        <taxon>Spiralia</taxon>
        <taxon>Lophotrochozoa</taxon>
        <taxon>Mollusca</taxon>
        <taxon>Bivalvia</taxon>
        <taxon>Autobranchia</taxon>
        <taxon>Heteroconchia</taxon>
        <taxon>Palaeoheterodonta</taxon>
        <taxon>Unionida</taxon>
        <taxon>Unionoidea</taxon>
        <taxon>Unionidae</taxon>
        <taxon>Unioninae</taxon>
        <taxon>Sinanodonta</taxon>
    </lineage>
</organism>
<keyword evidence="3" id="KW-0418">Kinase</keyword>
<dbReference type="AlphaFoldDB" id="A0ABD3UQ47"/>
<dbReference type="GO" id="GO:0051246">
    <property type="term" value="P:regulation of protein metabolic process"/>
    <property type="evidence" value="ECO:0007669"/>
    <property type="project" value="UniProtKB-ARBA"/>
</dbReference>
<dbReference type="Gene3D" id="3.30.930.10">
    <property type="entry name" value="Bira Bifunctional Protein, Domain 2"/>
    <property type="match status" value="1"/>
</dbReference>
<name>A0ABD3UQ47_SINWO</name>
<dbReference type="Pfam" id="PF00069">
    <property type="entry name" value="Pkinase"/>
    <property type="match status" value="2"/>
</dbReference>
<keyword evidence="1" id="KW-0808">Transferase</keyword>
<dbReference type="PROSITE" id="PS50011">
    <property type="entry name" value="PROTEIN_KINASE_DOM"/>
    <property type="match status" value="1"/>
</dbReference>
<evidence type="ECO:0000259" key="7">
    <source>
        <dbReference type="PROSITE" id="PS50011"/>
    </source>
</evidence>
<dbReference type="InterPro" id="IPR050339">
    <property type="entry name" value="CC_SR_Kinase"/>
</dbReference>
<dbReference type="Gene3D" id="1.10.510.10">
    <property type="entry name" value="Transferase(Phosphotransferase) domain 1"/>
    <property type="match status" value="1"/>
</dbReference>
<dbReference type="GO" id="GO:0010468">
    <property type="term" value="P:regulation of gene expression"/>
    <property type="evidence" value="ECO:0007669"/>
    <property type="project" value="UniProtKB-ARBA"/>
</dbReference>
<keyword evidence="4" id="KW-0067">ATP-binding</keyword>
<feature type="region of interest" description="Disordered" evidence="6">
    <location>
        <begin position="95"/>
        <end position="115"/>
    </location>
</feature>
<accession>A0ABD3UQ47</accession>
<keyword evidence="2" id="KW-0547">Nucleotide-binding</keyword>
<evidence type="ECO:0000256" key="6">
    <source>
        <dbReference type="SAM" id="MobiDB-lite"/>
    </source>
</evidence>
<gene>
    <name evidence="8" type="ORF">ACJMK2_015374</name>
</gene>
<dbReference type="EMBL" id="JBJQND010000015">
    <property type="protein sequence ID" value="KAL3851642.1"/>
    <property type="molecule type" value="Genomic_DNA"/>
</dbReference>
<dbReference type="SUPFAM" id="SSF55681">
    <property type="entry name" value="Class II aaRS and biotin synthetases"/>
    <property type="match status" value="1"/>
</dbReference>
<protein>
    <recommendedName>
        <fullName evidence="7">Protein kinase domain-containing protein</fullName>
    </recommendedName>
</protein>
<dbReference type="GO" id="GO:0006950">
    <property type="term" value="P:response to stress"/>
    <property type="evidence" value="ECO:0007669"/>
    <property type="project" value="UniProtKB-ARBA"/>
</dbReference>
<sequence>MAERLTEVIKKQIGLSRALTSVIELECLGRGGFGRVMKVLDQLDGKIYAEKKIQINLDGKNPNDRFQEITQEVSHLSNLSHPNIVRYHYVSIKETDDPAESESSESRATNTSEFDYGTEDPCVQFGLEDANEDEISIPECQEEYVLDGIHPLENLNVLQGDSIERKPNVYDVCIRMEYCSTSLKDYIQQDLLKNLDIFWSMLRQILSGLEYIHEKGIIHRDIKPSNILITESMTVKIGDFGLATSEIRQSVPGSNHSGQESVVSRDEALTIDSVSEEMTSLTGGVGTKMYAAPETQAGDRCNYDQKSYMYSLGLIVFEMSYRPMKTDMEKFEIFGKVKTQSSFPSEILEPNKSMQVRIITGLVQNDPSQRPDRVSHRRVMLFQDIFNEDGDIDSDPVSGEHIEHFSGHPMEECQIQIRNDFTDICHQHGAKEFELPLLVPRTQQSKLSGAVQLADQTGTILTLPHDPNFFLARYLAQQDVDDLKLYSICPVYRSEEGKQPQADRTYSFYNMTSTKSNFQIAELLVMLYQFVCKNRFLQDTECQFVLGNTYLTQSFIADLGITDAKYDELVKYAGKLSLLLNEKRLKSLGVSEKEAKLAVRCIHPKKLKFVLNNCVQYKSLMQLFLNCRKSGILLKKNMGMHAKVYFAVDLLRYMNYTFGFMFVMRARLKSRPTRSLYVAHGGECNNLLHQFKTSSLKTKAEEQRTPSLIGFNIFCNPLLEISKMETERKHKPGLPMVAIVCKKDGDGVEDNLVTSILKCLWKESIPVNIYFSKSNVPDTSDCIIDIDRKPRPKIKVKQSFIDYHVDILSLIQTRLSSFGLRARE</sequence>
<dbReference type="Gene3D" id="3.30.200.20">
    <property type="entry name" value="Phosphorylase Kinase, domain 1"/>
    <property type="match status" value="1"/>
</dbReference>
<dbReference type="InterPro" id="IPR000719">
    <property type="entry name" value="Prot_kinase_dom"/>
</dbReference>
<evidence type="ECO:0000256" key="4">
    <source>
        <dbReference type="ARBA" id="ARBA00022840"/>
    </source>
</evidence>
<keyword evidence="9" id="KW-1185">Reference proteome</keyword>
<evidence type="ECO:0000256" key="3">
    <source>
        <dbReference type="ARBA" id="ARBA00022777"/>
    </source>
</evidence>
<evidence type="ECO:0000256" key="2">
    <source>
        <dbReference type="ARBA" id="ARBA00022741"/>
    </source>
</evidence>
<dbReference type="InterPro" id="IPR011009">
    <property type="entry name" value="Kinase-like_dom_sf"/>
</dbReference>
<dbReference type="InterPro" id="IPR008271">
    <property type="entry name" value="Ser/Thr_kinase_AS"/>
</dbReference>
<evidence type="ECO:0000256" key="1">
    <source>
        <dbReference type="ARBA" id="ARBA00022679"/>
    </source>
</evidence>
<dbReference type="PROSITE" id="PS00108">
    <property type="entry name" value="PROTEIN_KINASE_ST"/>
    <property type="match status" value="1"/>
</dbReference>
<dbReference type="PANTHER" id="PTHR11042">
    <property type="entry name" value="EUKARYOTIC TRANSLATION INITIATION FACTOR 2-ALPHA KINASE EIF2-ALPHA KINASE -RELATED"/>
    <property type="match status" value="1"/>
</dbReference>
<evidence type="ECO:0000256" key="5">
    <source>
        <dbReference type="ARBA" id="ARBA00037982"/>
    </source>
</evidence>
<evidence type="ECO:0000313" key="9">
    <source>
        <dbReference type="Proteomes" id="UP001634394"/>
    </source>
</evidence>
<feature type="domain" description="Protein kinase" evidence="7">
    <location>
        <begin position="22"/>
        <end position="382"/>
    </location>
</feature>
<dbReference type="GO" id="GO:0016301">
    <property type="term" value="F:kinase activity"/>
    <property type="evidence" value="ECO:0007669"/>
    <property type="project" value="UniProtKB-KW"/>
</dbReference>
<dbReference type="GO" id="GO:0005524">
    <property type="term" value="F:ATP binding"/>
    <property type="evidence" value="ECO:0007669"/>
    <property type="project" value="UniProtKB-KW"/>
</dbReference>
<dbReference type="SUPFAM" id="SSF56112">
    <property type="entry name" value="Protein kinase-like (PK-like)"/>
    <property type="match status" value="1"/>
</dbReference>
<dbReference type="Proteomes" id="UP001634394">
    <property type="component" value="Unassembled WGS sequence"/>
</dbReference>
<evidence type="ECO:0000313" key="8">
    <source>
        <dbReference type="EMBL" id="KAL3851642.1"/>
    </source>
</evidence>
<proteinExistence type="inferred from homology"/>
<comment type="similarity">
    <text evidence="5">Belongs to the protein kinase superfamily. Ser/Thr protein kinase family. GCN2 subfamily.</text>
</comment>
<reference evidence="8 9" key="1">
    <citation type="submission" date="2024-11" db="EMBL/GenBank/DDBJ databases">
        <title>Chromosome-level genome assembly of the freshwater bivalve Anodonta woodiana.</title>
        <authorList>
            <person name="Chen X."/>
        </authorList>
    </citation>
    <scope>NUCLEOTIDE SEQUENCE [LARGE SCALE GENOMIC DNA]</scope>
    <source>
        <strain evidence="8">MN2024</strain>
        <tissue evidence="8">Gills</tissue>
    </source>
</reference>
<comment type="caution">
    <text evidence="8">The sequence shown here is derived from an EMBL/GenBank/DDBJ whole genome shotgun (WGS) entry which is preliminary data.</text>
</comment>
<dbReference type="InterPro" id="IPR045864">
    <property type="entry name" value="aa-tRNA-synth_II/BPL/LPL"/>
</dbReference>
<dbReference type="PANTHER" id="PTHR11042:SF136">
    <property type="entry name" value="EIF-2-ALPHA KINASE GCN2"/>
    <property type="match status" value="1"/>
</dbReference>
<dbReference type="SMART" id="SM00220">
    <property type="entry name" value="S_TKc"/>
    <property type="match status" value="1"/>
</dbReference>